<sequence>MNIFIINLPDATERREFQQKQLTELGLNFEIINATSINDISEDTYKKHYYDWQRPLQKTEVACYFSHQKLWTKIAEGNQPALILEDDVALSKYTPNILKELEKRTNLEMVNLEVFEKKKTIAKISQTIGNHQLFCLYQDKAGAAAYVLYPKGAKKLLQHQQKHGIALADAHLHNCPSLQSYQIEPACAVQSMFCQKYGIEQYDIVNTSCIEYKKSKEKRSFIFRVKRIVGQVKLGFRQLSFVAKSDKRYIEVRIDDFKR</sequence>
<dbReference type="OrthoDB" id="9816113at2"/>
<keyword evidence="2" id="KW-0808">Transferase</keyword>
<reference evidence="2 3" key="1">
    <citation type="journal article" date="2000" name="Mar. Ecol. Prog. Ser.">
        <title>Phylogenetic characterization of endosymbionts in three hydrothermal vent mussels: influence on host distributions.</title>
        <authorList>
            <person name="Fujiwara Y."/>
            <person name="Takai K."/>
            <person name="Uematsu K."/>
            <person name="Tsuchida S."/>
            <person name="Hunt J.C."/>
            <person name="Hashimoto J."/>
        </authorList>
    </citation>
    <scope>NUCLEOTIDE SEQUENCE [LARGE SCALE GENOMIC DNA]</scope>
    <source>
        <strain evidence="2 3">Myojin Knoll</strain>
    </source>
</reference>
<proteinExistence type="predicted"/>
<dbReference type="AlphaFoldDB" id="A0A0P0URE7"/>
<dbReference type="RefSeq" id="WP_066044170.1">
    <property type="nucleotide sequence ID" value="NZ_AP013042.1"/>
</dbReference>
<feature type="domain" description="Glycosyl transferase family 25" evidence="1">
    <location>
        <begin position="2"/>
        <end position="165"/>
    </location>
</feature>
<dbReference type="CDD" id="cd06532">
    <property type="entry name" value="Glyco_transf_25"/>
    <property type="match status" value="1"/>
</dbReference>
<dbReference type="InterPro" id="IPR002654">
    <property type="entry name" value="Glyco_trans_25"/>
</dbReference>
<evidence type="ECO:0000313" key="2">
    <source>
        <dbReference type="EMBL" id="BAS67678.1"/>
    </source>
</evidence>
<dbReference type="STRING" id="1303921.BSEPE_0682"/>
<accession>A0A0P0URE7</accession>
<dbReference type="EMBL" id="AP013042">
    <property type="protein sequence ID" value="BAS67678.1"/>
    <property type="molecule type" value="Genomic_DNA"/>
</dbReference>
<name>A0A0P0URE7_9GAMM</name>
<organism evidence="2 3">
    <name type="scientific">endosymbiont of Bathymodiolus septemdierum str. Myojin knoll</name>
    <dbReference type="NCBI Taxonomy" id="1303921"/>
    <lineage>
        <taxon>Bacteria</taxon>
        <taxon>Pseudomonadati</taxon>
        <taxon>Pseudomonadota</taxon>
        <taxon>Gammaproteobacteria</taxon>
        <taxon>sulfur-oxidizing symbionts</taxon>
    </lineage>
</organism>
<protein>
    <submittedName>
        <fullName evidence="2">Glycosyl transferase family 25</fullName>
    </submittedName>
</protein>
<keyword evidence="3" id="KW-1185">Reference proteome</keyword>
<dbReference type="Pfam" id="PF01755">
    <property type="entry name" value="Glyco_transf_25"/>
    <property type="match status" value="1"/>
</dbReference>
<gene>
    <name evidence="2" type="ORF">BSEPE_0682</name>
</gene>
<evidence type="ECO:0000313" key="3">
    <source>
        <dbReference type="Proteomes" id="UP000067399"/>
    </source>
</evidence>
<dbReference type="KEGG" id="ebh:BSEPE_0682"/>
<dbReference type="GO" id="GO:0016740">
    <property type="term" value="F:transferase activity"/>
    <property type="evidence" value="ECO:0007669"/>
    <property type="project" value="UniProtKB-KW"/>
</dbReference>
<reference evidence="2 3" key="2">
    <citation type="journal article" date="2016" name="ISME J.">
        <title>Heterogeneous composition of key metabolic gene clusters in a vent mussel symbiont population.</title>
        <authorList>
            <person name="Ikuta T."/>
            <person name="Takaki Y."/>
            <person name="Nagai Y."/>
            <person name="Shimamura S."/>
            <person name="Tsuda M."/>
            <person name="Kawagucci S."/>
            <person name="Aoki Y."/>
            <person name="Inoue K."/>
            <person name="Teruya M."/>
            <person name="Satou K."/>
            <person name="Teruya K."/>
            <person name="Shimoji M."/>
            <person name="Tamotsu H."/>
            <person name="Hirano T."/>
            <person name="Maruyama T."/>
            <person name="Yoshida T."/>
        </authorList>
    </citation>
    <scope>NUCLEOTIDE SEQUENCE [LARGE SCALE GENOMIC DNA]</scope>
    <source>
        <strain evidence="2 3">Myojin Knoll</strain>
    </source>
</reference>
<evidence type="ECO:0000259" key="1">
    <source>
        <dbReference type="Pfam" id="PF01755"/>
    </source>
</evidence>
<dbReference type="Proteomes" id="UP000067399">
    <property type="component" value="Chromosome"/>
</dbReference>